<feature type="non-terminal residue" evidence="1">
    <location>
        <position position="530"/>
    </location>
</feature>
<organism evidence="1 2">
    <name type="scientific">Ixodes persulcatus</name>
    <name type="common">Taiga tick</name>
    <dbReference type="NCBI Taxonomy" id="34615"/>
    <lineage>
        <taxon>Eukaryota</taxon>
        <taxon>Metazoa</taxon>
        <taxon>Ecdysozoa</taxon>
        <taxon>Arthropoda</taxon>
        <taxon>Chelicerata</taxon>
        <taxon>Arachnida</taxon>
        <taxon>Acari</taxon>
        <taxon>Parasitiformes</taxon>
        <taxon>Ixodida</taxon>
        <taxon>Ixodoidea</taxon>
        <taxon>Ixodidae</taxon>
        <taxon>Ixodinae</taxon>
        <taxon>Ixodes</taxon>
    </lineage>
</organism>
<proteinExistence type="predicted"/>
<protein>
    <submittedName>
        <fullName evidence="1">Uncharacterized protein</fullName>
    </submittedName>
</protein>
<comment type="caution">
    <text evidence="1">The sequence shown here is derived from an EMBL/GenBank/DDBJ whole genome shotgun (WGS) entry which is preliminary data.</text>
</comment>
<dbReference type="Proteomes" id="UP000805193">
    <property type="component" value="Unassembled WGS sequence"/>
</dbReference>
<reference evidence="1 2" key="1">
    <citation type="journal article" date="2020" name="Cell">
        <title>Large-Scale Comparative Analyses of Tick Genomes Elucidate Their Genetic Diversity and Vector Capacities.</title>
        <authorList>
            <consortium name="Tick Genome and Microbiome Consortium (TIGMIC)"/>
            <person name="Jia N."/>
            <person name="Wang J."/>
            <person name="Shi W."/>
            <person name="Du L."/>
            <person name="Sun Y."/>
            <person name="Zhan W."/>
            <person name="Jiang J.F."/>
            <person name="Wang Q."/>
            <person name="Zhang B."/>
            <person name="Ji P."/>
            <person name="Bell-Sakyi L."/>
            <person name="Cui X.M."/>
            <person name="Yuan T.T."/>
            <person name="Jiang B.G."/>
            <person name="Yang W.F."/>
            <person name="Lam T.T."/>
            <person name="Chang Q.C."/>
            <person name="Ding S.J."/>
            <person name="Wang X.J."/>
            <person name="Zhu J.G."/>
            <person name="Ruan X.D."/>
            <person name="Zhao L."/>
            <person name="Wei J.T."/>
            <person name="Ye R.Z."/>
            <person name="Que T.C."/>
            <person name="Du C.H."/>
            <person name="Zhou Y.H."/>
            <person name="Cheng J.X."/>
            <person name="Dai P.F."/>
            <person name="Guo W.B."/>
            <person name="Han X.H."/>
            <person name="Huang E.J."/>
            <person name="Li L.F."/>
            <person name="Wei W."/>
            <person name="Gao Y.C."/>
            <person name="Liu J.Z."/>
            <person name="Shao H.Z."/>
            <person name="Wang X."/>
            <person name="Wang C.C."/>
            <person name="Yang T.C."/>
            <person name="Huo Q.B."/>
            <person name="Li W."/>
            <person name="Chen H.Y."/>
            <person name="Chen S.E."/>
            <person name="Zhou L.G."/>
            <person name="Ni X.B."/>
            <person name="Tian J.H."/>
            <person name="Sheng Y."/>
            <person name="Liu T."/>
            <person name="Pan Y.S."/>
            <person name="Xia L.Y."/>
            <person name="Li J."/>
            <person name="Zhao F."/>
            <person name="Cao W.C."/>
        </authorList>
    </citation>
    <scope>NUCLEOTIDE SEQUENCE [LARGE SCALE GENOMIC DNA]</scope>
    <source>
        <strain evidence="1">Iper-2018</strain>
    </source>
</reference>
<evidence type="ECO:0000313" key="2">
    <source>
        <dbReference type="Proteomes" id="UP000805193"/>
    </source>
</evidence>
<sequence>MGKRGKLSPRQTTISHVSKSHLVTPRATEARDPVAGRRARLLARQSGALDCSEAERKRCEAFASLLAPLRQLFSGLSGVSLPDCTDLLESAFGLLEDLWKQELASPPYPQPRMVGLLDSIGNGTLMQLQSLLSETDLWGGKFSDVAEQLRLAVEVCLRWQDVCQKLTLLFWPHFGPHPWKGPPFVPTYLLGFTHRLQQILSVRTVHQQLLKLLFPDVSMEAVFEPFSGLHCLQYNPYTDPLWKSALAQHETRLASLRAAGCRELLQELKRYSEVLKRPNIRAQLTSERKVLLGKLSEYVEDIKRRSKHGAGSEVVNVPEVVKNIIDLRHLQAKLTDVVEVTKTLLEDVEGCEDLLSMAREMLGEFKDQLTELFDSWSREVQALGRDKALSLDANQAAMELDSRGHPVVNYSPRLVSLIREVRQLRALGYAIPSKIQALWADARKYYRQAKDLQQIAHFYSTVADHMVLSQQPLMLASAQHLTRLIGDRNHISWKDPVSLDAHIAQLRGVVEKLSRENRMLRQHHFDICAK</sequence>
<keyword evidence="2" id="KW-1185">Reference proteome</keyword>
<name>A0AC60PFS3_IXOPE</name>
<gene>
    <name evidence="1" type="ORF">HPB47_004757</name>
</gene>
<dbReference type="EMBL" id="JABSTQ010010730">
    <property type="protein sequence ID" value="KAG0418553.1"/>
    <property type="molecule type" value="Genomic_DNA"/>
</dbReference>
<evidence type="ECO:0000313" key="1">
    <source>
        <dbReference type="EMBL" id="KAG0418553.1"/>
    </source>
</evidence>
<accession>A0AC60PFS3</accession>